<dbReference type="PANTHER" id="PTHR21621:SF0">
    <property type="entry name" value="BETA-CITRYLGLUTAMATE SYNTHASE B-RELATED"/>
    <property type="match status" value="1"/>
</dbReference>
<evidence type="ECO:0000313" key="4">
    <source>
        <dbReference type="Proteomes" id="UP001207654"/>
    </source>
</evidence>
<dbReference type="Gene3D" id="3.30.470.20">
    <property type="entry name" value="ATP-grasp fold, B domain"/>
    <property type="match status" value="1"/>
</dbReference>
<dbReference type="PANTHER" id="PTHR21621">
    <property type="entry name" value="RIBOSOMAL PROTEIN S6 MODIFICATION PROTEIN"/>
    <property type="match status" value="1"/>
</dbReference>
<comment type="caution">
    <text evidence="3">The sequence shown here is derived from an EMBL/GenBank/DDBJ whole genome shotgun (WGS) entry which is preliminary data.</text>
</comment>
<reference evidence="3 4" key="1">
    <citation type="submission" date="2022-11" db="EMBL/GenBank/DDBJ databases">
        <title>Minimal conservation of predation-associated metabolite biosynthetic gene clusters underscores biosynthetic potential of Myxococcota including descriptions for ten novel species: Archangium lansinium sp. nov., Myxococcus landrumus sp. nov., Nannocystis bai.</title>
        <authorList>
            <person name="Ahearne A."/>
            <person name="Stevens C."/>
            <person name="Phillips K."/>
        </authorList>
    </citation>
    <scope>NUCLEOTIDE SEQUENCE [LARGE SCALE GENOMIC DNA]</scope>
    <source>
        <strain evidence="3 4">MIWBW</strain>
    </source>
</reference>
<keyword evidence="4" id="KW-1185">Reference proteome</keyword>
<organism evidence="3 4">
    <name type="scientific">Archangium lansingense</name>
    <dbReference type="NCBI Taxonomy" id="2995310"/>
    <lineage>
        <taxon>Bacteria</taxon>
        <taxon>Pseudomonadati</taxon>
        <taxon>Myxococcota</taxon>
        <taxon>Myxococcia</taxon>
        <taxon>Myxococcales</taxon>
        <taxon>Cystobacterineae</taxon>
        <taxon>Archangiaceae</taxon>
        <taxon>Archangium</taxon>
    </lineage>
</organism>
<dbReference type="EMBL" id="JAPNKA010000001">
    <property type="protein sequence ID" value="MCY1073575.1"/>
    <property type="molecule type" value="Genomic_DNA"/>
</dbReference>
<sequence length="376" mass="43250">MKTVLILSQPNDLHAAAVTEALTRRGAEAILWHTSDFPSRATETVSFVGKRRSVRLRGLELDVSEQSIDTVWNRRPTFVLDGLPLHPADLPFVEMGCETFRRALFDTLAPRAFWVNPQHAITRTSKLRQHQAALDVGLEVPDTLYTNDPKEIRTFLREHPGQVIYKPLNMTAWRDDERYYMPFTSALTEEQLVADELLQAVPGIYQVRVPKAYELRVTMMGRRAFTARLHSQETQGGRLDWRRAQEELRMEPFELPAEIATQCFELMRKLDIVFGCFDFIVRPDGRYVFLEVNQAGQFLFVEDATGLPLLDAFTEFLLQGSVDFDWSLDRVTLRYSEVKDAALQRLRTSFERHVAEPEGTWYEGSRAESPASPRCH</sequence>
<dbReference type="Proteomes" id="UP001207654">
    <property type="component" value="Unassembled WGS sequence"/>
</dbReference>
<gene>
    <name evidence="3" type="ORF">OV287_03685</name>
</gene>
<accession>A0ABT3ZVZ5</accession>
<protein>
    <recommendedName>
        <fullName evidence="2">ATP-grasp domain-containing protein</fullName>
    </recommendedName>
</protein>
<dbReference type="InterPro" id="IPR011761">
    <property type="entry name" value="ATP-grasp"/>
</dbReference>
<evidence type="ECO:0000313" key="3">
    <source>
        <dbReference type="EMBL" id="MCY1073575.1"/>
    </source>
</evidence>
<keyword evidence="1" id="KW-0547">Nucleotide-binding</keyword>
<evidence type="ECO:0000256" key="1">
    <source>
        <dbReference type="PROSITE-ProRule" id="PRU00409"/>
    </source>
</evidence>
<proteinExistence type="predicted"/>
<dbReference type="SUPFAM" id="SSF56059">
    <property type="entry name" value="Glutathione synthetase ATP-binding domain-like"/>
    <property type="match status" value="1"/>
</dbReference>
<dbReference type="RefSeq" id="WP_267532575.1">
    <property type="nucleotide sequence ID" value="NZ_JAPNKA010000001.1"/>
</dbReference>
<dbReference type="PROSITE" id="PS50975">
    <property type="entry name" value="ATP_GRASP"/>
    <property type="match status" value="1"/>
</dbReference>
<evidence type="ECO:0000259" key="2">
    <source>
        <dbReference type="PROSITE" id="PS50975"/>
    </source>
</evidence>
<keyword evidence="1" id="KW-0067">ATP-binding</keyword>
<feature type="domain" description="ATP-grasp" evidence="2">
    <location>
        <begin position="130"/>
        <end position="318"/>
    </location>
</feature>
<name>A0ABT3ZVZ5_9BACT</name>